<keyword evidence="1" id="KW-0472">Membrane</keyword>
<feature type="chain" id="PRO_5045076007" description="Retrovirus-related env polyprotein from transposon gypsy" evidence="2">
    <location>
        <begin position="23"/>
        <end position="535"/>
    </location>
</feature>
<name>A0ABM1XPX9_AEDAL</name>
<feature type="transmembrane region" description="Helical" evidence="1">
    <location>
        <begin position="481"/>
        <end position="501"/>
    </location>
</feature>
<evidence type="ECO:0000256" key="1">
    <source>
        <dbReference type="SAM" id="Phobius"/>
    </source>
</evidence>
<evidence type="ECO:0000256" key="2">
    <source>
        <dbReference type="SAM" id="SignalP"/>
    </source>
</evidence>
<accession>A0ABM1XPX9</accession>
<keyword evidence="1" id="KW-0812">Transmembrane</keyword>
<reference evidence="3" key="2">
    <citation type="submission" date="2025-05" db="UniProtKB">
        <authorList>
            <consortium name="EnsemblMetazoa"/>
        </authorList>
    </citation>
    <scope>IDENTIFICATION</scope>
    <source>
        <strain evidence="3">Foshan</strain>
    </source>
</reference>
<proteinExistence type="predicted"/>
<protein>
    <recommendedName>
        <fullName evidence="5">Retrovirus-related env polyprotein from transposon gypsy</fullName>
    </recommendedName>
</protein>
<dbReference type="Pfam" id="PF07253">
    <property type="entry name" value="Gypsy"/>
    <property type="match status" value="1"/>
</dbReference>
<keyword evidence="1" id="KW-1133">Transmembrane helix</keyword>
<evidence type="ECO:0000313" key="3">
    <source>
        <dbReference type="EnsemblMetazoa" id="AALFPA23_001726.P1307"/>
    </source>
</evidence>
<keyword evidence="4" id="KW-1185">Reference proteome</keyword>
<dbReference type="Proteomes" id="UP000069940">
    <property type="component" value="Unassembled WGS sequence"/>
</dbReference>
<reference evidence="4" key="1">
    <citation type="journal article" date="2015" name="Proc. Natl. Acad. Sci. U.S.A.">
        <title>Genome sequence of the Asian Tiger mosquito, Aedes albopictus, reveals insights into its biology, genetics, and evolution.</title>
        <authorList>
            <person name="Chen X.G."/>
            <person name="Jiang X."/>
            <person name="Gu J."/>
            <person name="Xu M."/>
            <person name="Wu Y."/>
            <person name="Deng Y."/>
            <person name="Zhang C."/>
            <person name="Bonizzoni M."/>
            <person name="Dermauw W."/>
            <person name="Vontas J."/>
            <person name="Armbruster P."/>
            <person name="Huang X."/>
            <person name="Yang Y."/>
            <person name="Zhang H."/>
            <person name="He W."/>
            <person name="Peng H."/>
            <person name="Liu Y."/>
            <person name="Wu K."/>
            <person name="Chen J."/>
            <person name="Lirakis M."/>
            <person name="Topalis P."/>
            <person name="Van Leeuwen T."/>
            <person name="Hall A.B."/>
            <person name="Jiang X."/>
            <person name="Thorpe C."/>
            <person name="Mueller R.L."/>
            <person name="Sun C."/>
            <person name="Waterhouse R.M."/>
            <person name="Yan G."/>
            <person name="Tu Z.J."/>
            <person name="Fang X."/>
            <person name="James A.A."/>
        </authorList>
    </citation>
    <scope>NUCLEOTIDE SEQUENCE [LARGE SCALE GENOMIC DNA]</scope>
    <source>
        <strain evidence="4">Foshan</strain>
    </source>
</reference>
<dbReference type="EnsemblMetazoa" id="AALFPA23_001726.R1307">
    <property type="protein sequence ID" value="AALFPA23_001726.P1307"/>
    <property type="gene ID" value="AALFPA23_001726"/>
</dbReference>
<dbReference type="GeneID" id="134289992"/>
<sequence length="535" mass="61291">MTHKHPILFCLTIMMFFNPIYSAYLEILELNENPGIVAFKTNSVFIKEGSHTLFHRFNLLSFTVVLKQYESIILSIEENPKIAELVKILKQKQSQAYFILENLTARSRKTKRSLNFLGSTLKMITGNLDNEDLLKIENQLEILKNSNNLLVTENNEQIQINKLFEERINNITKQAYKQSREIDSIIKQTRLSLDRPVEWEHLLHLHNIIFNIDMINQQLSTIFEAIQLSKLGLISKAFLQPSELEFATNLLESQGVVINSYDQVYEFLQPIAFHNNSDIILLIKIPKFRQGEFVQLQIEAIPRQFKIIPINATKAIVGNNESYLISHPCMNIEHSIICDVQNLFNTSNDGCLHELLRGNTGNCTFIRSPMKPDTKEIENLGLLVKNSVDPTSMQNSCGYGPRNLTGTFFISFRDCSITLNGKTFTSKTFRGESRPVILPLHSVSVDESQTEPESIDYMEQLHIRNRHKLEHLETANKRTKVLNIVGIVLITCFVAVIFAFPTREVRKLKMKLTIRIPANNALESSQTILNRDGSN</sequence>
<feature type="signal peptide" evidence="2">
    <location>
        <begin position="1"/>
        <end position="22"/>
    </location>
</feature>
<keyword evidence="2" id="KW-0732">Signal</keyword>
<dbReference type="InterPro" id="IPR009882">
    <property type="entry name" value="Gypsy"/>
</dbReference>
<organism evidence="3 4">
    <name type="scientific">Aedes albopictus</name>
    <name type="common">Asian tiger mosquito</name>
    <name type="synonym">Stegomyia albopicta</name>
    <dbReference type="NCBI Taxonomy" id="7160"/>
    <lineage>
        <taxon>Eukaryota</taxon>
        <taxon>Metazoa</taxon>
        <taxon>Ecdysozoa</taxon>
        <taxon>Arthropoda</taxon>
        <taxon>Hexapoda</taxon>
        <taxon>Insecta</taxon>
        <taxon>Pterygota</taxon>
        <taxon>Neoptera</taxon>
        <taxon>Endopterygota</taxon>
        <taxon>Diptera</taxon>
        <taxon>Nematocera</taxon>
        <taxon>Culicoidea</taxon>
        <taxon>Culicidae</taxon>
        <taxon>Culicinae</taxon>
        <taxon>Aedini</taxon>
        <taxon>Aedes</taxon>
        <taxon>Stegomyia</taxon>
    </lineage>
</organism>
<evidence type="ECO:0008006" key="5">
    <source>
        <dbReference type="Google" id="ProtNLM"/>
    </source>
</evidence>
<evidence type="ECO:0000313" key="4">
    <source>
        <dbReference type="Proteomes" id="UP000069940"/>
    </source>
</evidence>
<dbReference type="RefSeq" id="XP_062712869.1">
    <property type="nucleotide sequence ID" value="XM_062856885.1"/>
</dbReference>